<sequence length="473" mass="52368">MQTSCTAKEQEMEERIARHPCFSEEAHHYFARMHVAVAPACNIQCNYCNRKFDCVNESRPGVVSEVLKPEEAVQKVLVVAGEILQMSVVGIAGPGDPLANPQKTFATFKGVAENAPDLKLCLSTNGLRLPEFVEQIAALEIDHVTITINAVNPAIGSRIYSWIFHQGKKYSGRKAAEILISQQLKGLEYLTKKGILVKVNSVLIPGVNDRHLEEVAAAVRQRGAFMHNIMPLIVAPDTEFSRNGVRNPTSEEIEVIRQKSSASLKVMKHCRQCRADAVGLLGEDRSAEFTKDKVMKMPMKYDQQARKAFQEKLDAKVGKRRNACQLMAEKHAEKLRAHETSAQSSKKTAAVAIRIAATTRGSAKVNLHFGHAKEFLIFDCSDSGIQFVGIRKVQSYCVGKLNCGSNKQPILAETSEVLKDCQILLCSGIGDVPKEYLLKKGIVTYVKSGDIEELLVESRKYYAYMNESQSALV</sequence>
<dbReference type="Gene3D" id="3.30.420.130">
    <property type="entry name" value="Dinitrogenase iron-molybdenum cofactor biosynthesis domain"/>
    <property type="match status" value="1"/>
</dbReference>
<dbReference type="InterPro" id="IPR005980">
    <property type="entry name" value="Nase_CF_NifB"/>
</dbReference>
<dbReference type="InterPro" id="IPR013785">
    <property type="entry name" value="Aldolase_TIM"/>
</dbReference>
<dbReference type="InterPro" id="IPR007197">
    <property type="entry name" value="rSAM"/>
</dbReference>
<dbReference type="GO" id="GO:0032324">
    <property type="term" value="P:molybdopterin cofactor biosynthetic process"/>
    <property type="evidence" value="ECO:0007669"/>
    <property type="project" value="UniProtKB-ARBA"/>
</dbReference>
<dbReference type="InterPro" id="IPR006638">
    <property type="entry name" value="Elp3/MiaA/NifB-like_rSAM"/>
</dbReference>
<reference evidence="17" key="1">
    <citation type="submission" date="2016-10" db="EMBL/GenBank/DDBJ databases">
        <authorList>
            <person name="Varghese N."/>
            <person name="Submissions S."/>
        </authorList>
    </citation>
    <scope>NUCLEOTIDE SEQUENCE [LARGE SCALE GENOMIC DNA]</scope>
    <source>
        <strain evidence="17">SP</strain>
    </source>
</reference>
<evidence type="ECO:0000256" key="9">
    <source>
        <dbReference type="ARBA" id="ARBA00023004"/>
    </source>
</evidence>
<dbReference type="InterPro" id="IPR036105">
    <property type="entry name" value="DiNase_FeMo-co_biosyn_sf"/>
</dbReference>
<dbReference type="Pfam" id="PF02579">
    <property type="entry name" value="Nitro_FeMo-Co"/>
    <property type="match status" value="1"/>
</dbReference>
<dbReference type="STRING" id="1503961.SAMN05421736_101751"/>
<evidence type="ECO:0000256" key="14">
    <source>
        <dbReference type="ARBA" id="ARBA00032102"/>
    </source>
</evidence>
<dbReference type="Proteomes" id="UP000198935">
    <property type="component" value="Unassembled WGS sequence"/>
</dbReference>
<dbReference type="PROSITE" id="PS51918">
    <property type="entry name" value="RADICAL_SAM"/>
    <property type="match status" value="1"/>
</dbReference>
<dbReference type="SMART" id="SM00729">
    <property type="entry name" value="Elp3"/>
    <property type="match status" value="1"/>
</dbReference>
<comment type="pathway">
    <text evidence="3">Cofactor biosynthesis; Fe-Mo cofactor biosynthesis.</text>
</comment>
<dbReference type="GO" id="GO:0016829">
    <property type="term" value="F:lyase activity"/>
    <property type="evidence" value="ECO:0007669"/>
    <property type="project" value="UniProtKB-KW"/>
</dbReference>
<dbReference type="SFLD" id="SFLDF00281">
    <property type="entry name" value="FeMo_cofactor_biosynthesis_pro"/>
    <property type="match status" value="1"/>
</dbReference>
<keyword evidence="17" id="KW-1185">Reference proteome</keyword>
<evidence type="ECO:0000256" key="4">
    <source>
        <dbReference type="ARBA" id="ARBA00006804"/>
    </source>
</evidence>
<protein>
    <recommendedName>
        <fullName evidence="5">FeMo cofactor biosynthesis protein NifB</fullName>
    </recommendedName>
    <alternativeName>
        <fullName evidence="14">Nitrogenase cofactor maturase NifB</fullName>
    </alternativeName>
    <alternativeName>
        <fullName evidence="13">Radical SAM assemblase NifB</fullName>
    </alternativeName>
</protein>
<dbReference type="SFLD" id="SFLDG01068">
    <property type="entry name" value="FeMo_cofactor_biosynthesis_pro"/>
    <property type="match status" value="1"/>
</dbReference>
<dbReference type="SMR" id="A0A1H3IA11"/>
<evidence type="ECO:0000313" key="16">
    <source>
        <dbReference type="EMBL" id="SDY24079.1"/>
    </source>
</evidence>
<dbReference type="SUPFAM" id="SSF53146">
    <property type="entry name" value="Nitrogenase accessory factor-like"/>
    <property type="match status" value="1"/>
</dbReference>
<feature type="domain" description="Radical SAM core" evidence="15">
    <location>
        <begin position="27"/>
        <end position="271"/>
    </location>
</feature>
<evidence type="ECO:0000256" key="10">
    <source>
        <dbReference type="ARBA" id="ARBA00023014"/>
    </source>
</evidence>
<dbReference type="UniPathway" id="UPA00782"/>
<evidence type="ECO:0000256" key="12">
    <source>
        <dbReference type="ARBA" id="ARBA00023239"/>
    </source>
</evidence>
<dbReference type="EMBL" id="FNPI01000001">
    <property type="protein sequence ID" value="SDY24079.1"/>
    <property type="molecule type" value="Genomic_DNA"/>
</dbReference>
<evidence type="ECO:0000313" key="17">
    <source>
        <dbReference type="Proteomes" id="UP000198935"/>
    </source>
</evidence>
<dbReference type="GO" id="GO:0046872">
    <property type="term" value="F:metal ion binding"/>
    <property type="evidence" value="ECO:0007669"/>
    <property type="project" value="UniProtKB-KW"/>
</dbReference>
<gene>
    <name evidence="16" type="ORF">SAMN05421736_101751</name>
</gene>
<evidence type="ECO:0000256" key="5">
    <source>
        <dbReference type="ARBA" id="ARBA00021702"/>
    </source>
</evidence>
<evidence type="ECO:0000256" key="2">
    <source>
        <dbReference type="ARBA" id="ARBA00003522"/>
    </source>
</evidence>
<comment type="cofactor">
    <cofactor evidence="1">
        <name>[4Fe-4S] cluster</name>
        <dbReference type="ChEBI" id="CHEBI:49883"/>
    </cofactor>
</comment>
<name>A0A1H3IA11_9BACI</name>
<dbReference type="InterPro" id="IPR003731">
    <property type="entry name" value="Di-Nase_FeMo-co_biosynth"/>
</dbReference>
<dbReference type="PROSITE" id="PS01305">
    <property type="entry name" value="MOAA_NIFB_PQQE"/>
    <property type="match status" value="1"/>
</dbReference>
<comment type="similarity">
    <text evidence="4">Belongs to the radical SAM superfamily. NifB family.</text>
</comment>
<dbReference type="NCBIfam" id="TIGR01290">
    <property type="entry name" value="nifB"/>
    <property type="match status" value="1"/>
</dbReference>
<dbReference type="PANTHER" id="PTHR43787:SF13">
    <property type="entry name" value="FEMO COFACTOR BIOSYNTHESIS PROTEIN NIFB"/>
    <property type="match status" value="1"/>
</dbReference>
<evidence type="ECO:0000256" key="13">
    <source>
        <dbReference type="ARBA" id="ARBA00030926"/>
    </source>
</evidence>
<accession>A0A1H3IA11</accession>
<dbReference type="GO" id="GO:0051539">
    <property type="term" value="F:4 iron, 4 sulfur cluster binding"/>
    <property type="evidence" value="ECO:0007669"/>
    <property type="project" value="UniProtKB-KW"/>
</dbReference>
<organism evidence="16 17">
    <name type="scientific">Evansella caseinilytica</name>
    <dbReference type="NCBI Taxonomy" id="1503961"/>
    <lineage>
        <taxon>Bacteria</taxon>
        <taxon>Bacillati</taxon>
        <taxon>Bacillota</taxon>
        <taxon>Bacilli</taxon>
        <taxon>Bacillales</taxon>
        <taxon>Bacillaceae</taxon>
        <taxon>Evansella</taxon>
    </lineage>
</organism>
<evidence type="ECO:0000256" key="8">
    <source>
        <dbReference type="ARBA" id="ARBA00022723"/>
    </source>
</evidence>
<evidence type="ECO:0000256" key="11">
    <source>
        <dbReference type="ARBA" id="ARBA00023231"/>
    </source>
</evidence>
<dbReference type="SUPFAM" id="SSF102114">
    <property type="entry name" value="Radical SAM enzymes"/>
    <property type="match status" value="1"/>
</dbReference>
<dbReference type="PANTHER" id="PTHR43787">
    <property type="entry name" value="FEMO COFACTOR BIOSYNTHESIS PROTEIN NIFB-RELATED"/>
    <property type="match status" value="1"/>
</dbReference>
<dbReference type="Pfam" id="PF04055">
    <property type="entry name" value="Radical_SAM"/>
    <property type="match status" value="1"/>
</dbReference>
<dbReference type="InterPro" id="IPR000385">
    <property type="entry name" value="MoaA_NifB_PqqE_Fe-S-bd_CS"/>
</dbReference>
<dbReference type="Gene3D" id="3.20.20.70">
    <property type="entry name" value="Aldolase class I"/>
    <property type="match status" value="1"/>
</dbReference>
<keyword evidence="8" id="KW-0479">Metal-binding</keyword>
<evidence type="ECO:0000256" key="7">
    <source>
        <dbReference type="ARBA" id="ARBA00022691"/>
    </source>
</evidence>
<evidence type="ECO:0000259" key="15">
    <source>
        <dbReference type="PROSITE" id="PS51918"/>
    </source>
</evidence>
<keyword evidence="7" id="KW-0949">S-adenosyl-L-methionine</keyword>
<dbReference type="SFLD" id="SFLDS00029">
    <property type="entry name" value="Radical_SAM"/>
    <property type="match status" value="1"/>
</dbReference>
<keyword evidence="6" id="KW-0004">4Fe-4S</keyword>
<keyword evidence="11" id="KW-0535">Nitrogen fixation</keyword>
<keyword evidence="9" id="KW-0408">Iron</keyword>
<keyword evidence="10" id="KW-0411">Iron-sulfur</keyword>
<dbReference type="InterPro" id="IPR058240">
    <property type="entry name" value="rSAM_sf"/>
</dbReference>
<dbReference type="SFLD" id="SFLDG01067">
    <property type="entry name" value="SPASM/twitch_domain_containing"/>
    <property type="match status" value="1"/>
</dbReference>
<dbReference type="AlphaFoldDB" id="A0A1H3IA11"/>
<proteinExistence type="inferred from homology"/>
<evidence type="ECO:0000256" key="3">
    <source>
        <dbReference type="ARBA" id="ARBA00005155"/>
    </source>
</evidence>
<evidence type="ECO:0000256" key="6">
    <source>
        <dbReference type="ARBA" id="ARBA00022485"/>
    </source>
</evidence>
<comment type="function">
    <text evidence="2">Involved in the biosynthesis of the iron-molybdenum cofactor (FeMo-co or M-cluster) found in the dinitrogenase enzyme of the nitrogenase complex in nitrogen-fixing microorganisms. NifB catalyzes the crucial step of radical SAM-dependent carbide insertion that occurs concomitant with the insertion of a 9th sulfur and the rearrangement/coupling of two [4Fe-4S] clusters into a [8Fe-9S-C] cluster, the precursor to the M-cluster.</text>
</comment>
<dbReference type="CDD" id="cd01335">
    <property type="entry name" value="Radical_SAM"/>
    <property type="match status" value="1"/>
</dbReference>
<keyword evidence="12" id="KW-0456">Lyase</keyword>
<evidence type="ECO:0000256" key="1">
    <source>
        <dbReference type="ARBA" id="ARBA00001966"/>
    </source>
</evidence>